<evidence type="ECO:0000313" key="1">
    <source>
        <dbReference type="EMBL" id="KKO20272.1"/>
    </source>
</evidence>
<accession>A0A0M2UWR1</accession>
<dbReference type="AlphaFoldDB" id="A0A0M2UWR1"/>
<evidence type="ECO:0000313" key="2">
    <source>
        <dbReference type="Proteomes" id="UP000034954"/>
    </source>
</evidence>
<protein>
    <submittedName>
        <fullName evidence="1">Uncharacterized protein</fullName>
    </submittedName>
</protein>
<gene>
    <name evidence="1" type="ORF">BROFUL_00981</name>
</gene>
<dbReference type="Proteomes" id="UP000034954">
    <property type="component" value="Unassembled WGS sequence"/>
</dbReference>
<comment type="caution">
    <text evidence="1">The sequence shown here is derived from an EMBL/GenBank/DDBJ whole genome shotgun (WGS) entry which is preliminary data.</text>
</comment>
<name>A0A0M2UWR1_9BACT</name>
<sequence>MGVNPYTDGITRNKAEKRQNVLAIGVFSLPGSLRDACNADALRQLPD</sequence>
<proteinExistence type="predicted"/>
<keyword evidence="2" id="KW-1185">Reference proteome</keyword>
<dbReference type="EMBL" id="LAQJ01000118">
    <property type="protein sequence ID" value="KKO20272.1"/>
    <property type="molecule type" value="Genomic_DNA"/>
</dbReference>
<reference evidence="1 2" key="1">
    <citation type="journal article" date="2013" name="BMC Microbiol.">
        <title>Identification of the type II cytochrome c maturation pathway in anammox bacteria by comparative genomics.</title>
        <authorList>
            <person name="Ferousi C."/>
            <person name="Speth D.R."/>
            <person name="Reimann J."/>
            <person name="Op den Camp H.J."/>
            <person name="Allen J.W."/>
            <person name="Keltjens J.T."/>
            <person name="Jetten M.S."/>
        </authorList>
    </citation>
    <scope>NUCLEOTIDE SEQUENCE [LARGE SCALE GENOMIC DNA]</scope>
    <source>
        <strain evidence="1">RU1</strain>
    </source>
</reference>
<organism evidence="1 2">
    <name type="scientific">Candidatus Brocadia fulgida</name>
    <dbReference type="NCBI Taxonomy" id="380242"/>
    <lineage>
        <taxon>Bacteria</taxon>
        <taxon>Pseudomonadati</taxon>
        <taxon>Planctomycetota</taxon>
        <taxon>Candidatus Brocadiia</taxon>
        <taxon>Candidatus Brocadiales</taxon>
        <taxon>Candidatus Brocadiaceae</taxon>
        <taxon>Candidatus Brocadia</taxon>
    </lineage>
</organism>